<accession>A0AAN8XDM2</accession>
<feature type="domain" description="Peptidase C2 calpain large subunit" evidence="1">
    <location>
        <begin position="8"/>
        <end position="56"/>
    </location>
</feature>
<proteinExistence type="predicted"/>
<evidence type="ECO:0000313" key="2">
    <source>
        <dbReference type="EMBL" id="KAK7079578.1"/>
    </source>
</evidence>
<evidence type="ECO:0000259" key="1">
    <source>
        <dbReference type="Pfam" id="PF01067"/>
    </source>
</evidence>
<dbReference type="SUPFAM" id="SSF49758">
    <property type="entry name" value="Calpain large subunit, middle domain (domain III)"/>
    <property type="match status" value="1"/>
</dbReference>
<evidence type="ECO:0000313" key="3">
    <source>
        <dbReference type="Proteomes" id="UP001381693"/>
    </source>
</evidence>
<keyword evidence="3" id="KW-1185">Reference proteome</keyword>
<dbReference type="InterPro" id="IPR036213">
    <property type="entry name" value="Calpain_III_sf"/>
</dbReference>
<dbReference type="AlphaFoldDB" id="A0AAN8XDM2"/>
<feature type="non-terminal residue" evidence="2">
    <location>
        <position position="1"/>
    </location>
</feature>
<dbReference type="Gene3D" id="2.60.120.380">
    <property type="match status" value="1"/>
</dbReference>
<gene>
    <name evidence="2" type="primary">CAPN5</name>
    <name evidence="2" type="ORF">SK128_024795</name>
</gene>
<sequence>ENRIYRIHRMHESTATSDYIRTRAIFLREQLKKGRYVLIPTTFKPDETGEFIIRMFTSKDPDAKELVKDQPKVPWWSCARKPAIVTAITIKCAKNLEKQSTFGGKIPTCISVYIPRNVFSVIK</sequence>
<dbReference type="InterPro" id="IPR022682">
    <property type="entry name" value="Calpain_domain_III"/>
</dbReference>
<dbReference type="Proteomes" id="UP001381693">
    <property type="component" value="Unassembled WGS sequence"/>
</dbReference>
<reference evidence="2 3" key="1">
    <citation type="submission" date="2023-11" db="EMBL/GenBank/DDBJ databases">
        <title>Halocaridina rubra genome assembly.</title>
        <authorList>
            <person name="Smith C."/>
        </authorList>
    </citation>
    <scope>NUCLEOTIDE SEQUENCE [LARGE SCALE GENOMIC DNA]</scope>
    <source>
        <strain evidence="2">EP-1</strain>
        <tissue evidence="2">Whole</tissue>
    </source>
</reference>
<dbReference type="EMBL" id="JAXCGZ010006710">
    <property type="protein sequence ID" value="KAK7079578.1"/>
    <property type="molecule type" value="Genomic_DNA"/>
</dbReference>
<dbReference type="Pfam" id="PF01067">
    <property type="entry name" value="Calpain_III"/>
    <property type="match status" value="1"/>
</dbReference>
<name>A0AAN8XDM2_HALRR</name>
<protein>
    <submittedName>
        <fullName evidence="2">Calpain-5</fullName>
    </submittedName>
</protein>
<comment type="caution">
    <text evidence="2">The sequence shown here is derived from an EMBL/GenBank/DDBJ whole genome shotgun (WGS) entry which is preliminary data.</text>
</comment>
<organism evidence="2 3">
    <name type="scientific">Halocaridina rubra</name>
    <name type="common">Hawaiian red shrimp</name>
    <dbReference type="NCBI Taxonomy" id="373956"/>
    <lineage>
        <taxon>Eukaryota</taxon>
        <taxon>Metazoa</taxon>
        <taxon>Ecdysozoa</taxon>
        <taxon>Arthropoda</taxon>
        <taxon>Crustacea</taxon>
        <taxon>Multicrustacea</taxon>
        <taxon>Malacostraca</taxon>
        <taxon>Eumalacostraca</taxon>
        <taxon>Eucarida</taxon>
        <taxon>Decapoda</taxon>
        <taxon>Pleocyemata</taxon>
        <taxon>Caridea</taxon>
        <taxon>Atyoidea</taxon>
        <taxon>Atyidae</taxon>
        <taxon>Halocaridina</taxon>
    </lineage>
</organism>